<dbReference type="GO" id="GO:0005634">
    <property type="term" value="C:nucleus"/>
    <property type="evidence" value="ECO:0007669"/>
    <property type="project" value="TreeGrafter"/>
</dbReference>
<proteinExistence type="inferred from homology"/>
<dbReference type="InterPro" id="IPR036265">
    <property type="entry name" value="HIT-like_sf"/>
</dbReference>
<protein>
    <submittedName>
        <fullName evidence="2">Scavenger mRNA decapping enzyme C-term binding</fullName>
    </submittedName>
</protein>
<dbReference type="SUPFAM" id="SSF102860">
    <property type="entry name" value="mRNA decapping enzyme DcpS N-terminal domain"/>
    <property type="match status" value="1"/>
</dbReference>
<dbReference type="PANTHER" id="PTHR12978:SF0">
    <property type="entry name" value="M7GPPPX DIPHOSPHATASE"/>
    <property type="match status" value="1"/>
</dbReference>
<comment type="similarity">
    <text evidence="1">Belongs to the HIT family.</text>
</comment>
<evidence type="ECO:0000256" key="1">
    <source>
        <dbReference type="ARBA" id="ARBA00010208"/>
    </source>
</evidence>
<dbReference type="EMBL" id="CABVLZ010000001">
    <property type="protein sequence ID" value="VVU94611.1"/>
    <property type="molecule type" value="Genomic_DNA"/>
</dbReference>
<dbReference type="PANTHER" id="PTHR12978">
    <property type="entry name" value="HISTIDINE TRIAD HIT PROTEIN MEMBER"/>
    <property type="match status" value="1"/>
</dbReference>
<dbReference type="Gene3D" id="3.30.200.40">
    <property type="entry name" value="Scavenger mRNA decapping enzyme, N-terminal domain"/>
    <property type="match status" value="1"/>
</dbReference>
<dbReference type="Pfam" id="PF11969">
    <property type="entry name" value="DcpS_C"/>
    <property type="match status" value="1"/>
</dbReference>
<dbReference type="GO" id="GO:0000340">
    <property type="term" value="F:RNA 7-methylguanosine cap binding"/>
    <property type="evidence" value="ECO:0007669"/>
    <property type="project" value="TreeGrafter"/>
</dbReference>
<organism evidence="2">
    <name type="scientific">seawater metagenome</name>
    <dbReference type="NCBI Taxonomy" id="1561972"/>
    <lineage>
        <taxon>unclassified sequences</taxon>
        <taxon>metagenomes</taxon>
        <taxon>ecological metagenomes</taxon>
    </lineage>
</organism>
<sequence length="281" mass="33240">MFIPNKFIIQEDLSISRKKQIKIFLGFLKDNPDEKIILILSSKEDENYNTVFCNSTVNNLIENDKYYNFTLISSNKAEFLVNMIKPASEKDIQKYRSFNKINFIETPDYYLNKVLPYIEKYECIPDKLDWINNILEGKKENEKIILSNDDFVLLPDIVWDCININELYYLAISKDKSIKSLRDISGKHIPILQKIQKEGIAVIKDKHGIPQDRIITFVHYYPSFYHFHIHFVYLENDIYESGTGRNHYLSTIINNLKLDSEYYKKMDLEMIIPESHSNINL</sequence>
<dbReference type="SUPFAM" id="SSF54197">
    <property type="entry name" value="HIT-like"/>
    <property type="match status" value="1"/>
</dbReference>
<dbReference type="InterPro" id="IPR011145">
    <property type="entry name" value="Scavenger_mRNA_decap_enz_N"/>
</dbReference>
<dbReference type="GO" id="GO:0000932">
    <property type="term" value="C:P-body"/>
    <property type="evidence" value="ECO:0007669"/>
    <property type="project" value="TreeGrafter"/>
</dbReference>
<dbReference type="GO" id="GO:0016787">
    <property type="term" value="F:hydrolase activity"/>
    <property type="evidence" value="ECO:0007669"/>
    <property type="project" value="InterPro"/>
</dbReference>
<gene>
    <name evidence="2" type="ORF">CPAV1605_336</name>
</gene>
<name>A0A5E8CHC7_9ZZZZ</name>
<dbReference type="Gene3D" id="3.30.428.10">
    <property type="entry name" value="HIT-like"/>
    <property type="match status" value="1"/>
</dbReference>
<reference evidence="2" key="1">
    <citation type="submission" date="2019-09" db="EMBL/GenBank/DDBJ databases">
        <authorList>
            <person name="Needham M D."/>
        </authorList>
    </citation>
    <scope>NUCLEOTIDE SEQUENCE</scope>
</reference>
<dbReference type="AlphaFoldDB" id="A0A5E8CHC7"/>
<dbReference type="GO" id="GO:0000290">
    <property type="term" value="P:deadenylation-dependent decapping of nuclear-transcribed mRNA"/>
    <property type="evidence" value="ECO:0007669"/>
    <property type="project" value="InterPro"/>
</dbReference>
<dbReference type="InterPro" id="IPR008594">
    <property type="entry name" value="DcpS/DCS2"/>
</dbReference>
<evidence type="ECO:0000313" key="2">
    <source>
        <dbReference type="EMBL" id="VVU94611.1"/>
    </source>
</evidence>
<accession>A0A5E8CHC7</accession>